<comment type="caution">
    <text evidence="3">The sequence shown here is derived from an EMBL/GenBank/DDBJ whole genome shotgun (WGS) entry which is preliminary data.</text>
</comment>
<dbReference type="AlphaFoldDB" id="A0A5A7RKI3"/>
<sequence>MASSIFPFLPLLLLAIWCGYAQSHEDGHIAAEISNKGLDFLKGLLIEKAESSLVPLELPVIEKTVKIPVLGKVQMVLSDITIEKIHTTSSVVKTGDSGIVIEVSGATANLSMNWKYSYTSTWLIPISVSDKGNATVQVTFLHPILLGRLGAIGFRGSVVCINRKTAIFLCILLWKWKKVD</sequence>
<protein>
    <submittedName>
        <fullName evidence="3">Lipid-binding serum glycoprotein family protein</fullName>
    </submittedName>
</protein>
<evidence type="ECO:0000313" key="3">
    <source>
        <dbReference type="EMBL" id="GER57659.1"/>
    </source>
</evidence>
<dbReference type="Proteomes" id="UP000325081">
    <property type="component" value="Unassembled WGS sequence"/>
</dbReference>
<dbReference type="InterPro" id="IPR017942">
    <property type="entry name" value="Lipid-bd_serum_glycop_N"/>
</dbReference>
<dbReference type="SUPFAM" id="SSF55394">
    <property type="entry name" value="Bactericidal permeability-increasing protein, BPI"/>
    <property type="match status" value="1"/>
</dbReference>
<keyword evidence="1" id="KW-0732">Signal</keyword>
<gene>
    <name evidence="3" type="ORF">STAS_35482</name>
</gene>
<organism evidence="3 4">
    <name type="scientific">Striga asiatica</name>
    <name type="common">Asiatic witchweed</name>
    <name type="synonym">Buchnera asiatica</name>
    <dbReference type="NCBI Taxonomy" id="4170"/>
    <lineage>
        <taxon>Eukaryota</taxon>
        <taxon>Viridiplantae</taxon>
        <taxon>Streptophyta</taxon>
        <taxon>Embryophyta</taxon>
        <taxon>Tracheophyta</taxon>
        <taxon>Spermatophyta</taxon>
        <taxon>Magnoliopsida</taxon>
        <taxon>eudicotyledons</taxon>
        <taxon>Gunneridae</taxon>
        <taxon>Pentapetalae</taxon>
        <taxon>asterids</taxon>
        <taxon>lamiids</taxon>
        <taxon>Lamiales</taxon>
        <taxon>Orobanchaceae</taxon>
        <taxon>Buchnereae</taxon>
        <taxon>Striga</taxon>
    </lineage>
</organism>
<dbReference type="PANTHER" id="PTHR46801">
    <property type="entry name" value="OS06G0309200 PROTEIN"/>
    <property type="match status" value="1"/>
</dbReference>
<dbReference type="GO" id="GO:0008289">
    <property type="term" value="F:lipid binding"/>
    <property type="evidence" value="ECO:0007669"/>
    <property type="project" value="InterPro"/>
</dbReference>
<evidence type="ECO:0000313" key="4">
    <source>
        <dbReference type="Proteomes" id="UP000325081"/>
    </source>
</evidence>
<feature type="chain" id="PRO_5023080641" evidence="1">
    <location>
        <begin position="24"/>
        <end position="180"/>
    </location>
</feature>
<dbReference type="Gene3D" id="3.15.10.10">
    <property type="entry name" value="Bactericidal permeability-increasing protein, domain 1"/>
    <property type="match status" value="1"/>
</dbReference>
<dbReference type="Pfam" id="PF01273">
    <property type="entry name" value="LBP_BPI_CETP"/>
    <property type="match status" value="1"/>
</dbReference>
<accession>A0A5A7RKI3</accession>
<feature type="domain" description="Lipid-binding serum glycoprotein N-terminal" evidence="2">
    <location>
        <begin position="37"/>
        <end position="122"/>
    </location>
</feature>
<dbReference type="InterPro" id="IPR017943">
    <property type="entry name" value="Bactericidal_perm-incr_a/b_dom"/>
</dbReference>
<reference evidence="4" key="1">
    <citation type="journal article" date="2019" name="Curr. Biol.">
        <title>Genome Sequence of Striga asiatica Provides Insight into the Evolution of Plant Parasitism.</title>
        <authorList>
            <person name="Yoshida S."/>
            <person name="Kim S."/>
            <person name="Wafula E.K."/>
            <person name="Tanskanen J."/>
            <person name="Kim Y.M."/>
            <person name="Honaas L."/>
            <person name="Yang Z."/>
            <person name="Spallek T."/>
            <person name="Conn C.E."/>
            <person name="Ichihashi Y."/>
            <person name="Cheong K."/>
            <person name="Cui S."/>
            <person name="Der J.P."/>
            <person name="Gundlach H."/>
            <person name="Jiao Y."/>
            <person name="Hori C."/>
            <person name="Ishida J.K."/>
            <person name="Kasahara H."/>
            <person name="Kiba T."/>
            <person name="Kim M.S."/>
            <person name="Koo N."/>
            <person name="Laohavisit A."/>
            <person name="Lee Y.H."/>
            <person name="Lumba S."/>
            <person name="McCourt P."/>
            <person name="Mortimer J.C."/>
            <person name="Mutuku J.M."/>
            <person name="Nomura T."/>
            <person name="Sasaki-Sekimoto Y."/>
            <person name="Seto Y."/>
            <person name="Wang Y."/>
            <person name="Wakatake T."/>
            <person name="Sakakibara H."/>
            <person name="Demura T."/>
            <person name="Yamaguchi S."/>
            <person name="Yoneyama K."/>
            <person name="Manabe R.I."/>
            <person name="Nelson D.C."/>
            <person name="Schulman A.H."/>
            <person name="Timko M.P."/>
            <person name="dePamphilis C.W."/>
            <person name="Choi D."/>
            <person name="Shirasu K."/>
        </authorList>
    </citation>
    <scope>NUCLEOTIDE SEQUENCE [LARGE SCALE GENOMIC DNA]</scope>
    <source>
        <strain evidence="4">cv. UVA1</strain>
    </source>
</reference>
<proteinExistence type="predicted"/>
<feature type="signal peptide" evidence="1">
    <location>
        <begin position="1"/>
        <end position="23"/>
    </location>
</feature>
<dbReference type="OrthoDB" id="694975at2759"/>
<dbReference type="PANTHER" id="PTHR46801:SF2">
    <property type="entry name" value="LIPOPOLYSACCHARIDE-BINDING PROTEIN"/>
    <property type="match status" value="1"/>
</dbReference>
<evidence type="ECO:0000256" key="1">
    <source>
        <dbReference type="SAM" id="SignalP"/>
    </source>
</evidence>
<dbReference type="EMBL" id="BKCP01013514">
    <property type="protein sequence ID" value="GER57659.1"/>
    <property type="molecule type" value="Genomic_DNA"/>
</dbReference>
<dbReference type="InterPro" id="IPR045897">
    <property type="entry name" value="BPI/LBP_pln"/>
</dbReference>
<name>A0A5A7RKI3_STRAF</name>
<evidence type="ECO:0000259" key="2">
    <source>
        <dbReference type="Pfam" id="PF01273"/>
    </source>
</evidence>
<keyword evidence="4" id="KW-1185">Reference proteome</keyword>